<proteinExistence type="inferred from homology"/>
<dbReference type="Gene3D" id="3.30.60.10">
    <property type="entry name" value="Endochitinase-like"/>
    <property type="match status" value="1"/>
</dbReference>
<dbReference type="OrthoDB" id="73875at2759"/>
<accession>A0A6A6GLP4</accession>
<name>A0A6A6GLP4_9PEZI</name>
<keyword evidence="6" id="KW-0146">Chitin degradation</keyword>
<dbReference type="SUPFAM" id="SSF57016">
    <property type="entry name" value="Plant lectins/antimicrobial peptides"/>
    <property type="match status" value="1"/>
</dbReference>
<dbReference type="InterPro" id="IPR001002">
    <property type="entry name" value="Chitin-bd_1"/>
</dbReference>
<evidence type="ECO:0000256" key="4">
    <source>
        <dbReference type="ARBA" id="ARBA00022669"/>
    </source>
</evidence>
<organism evidence="15 16">
    <name type="scientific">Elsinoe ampelina</name>
    <dbReference type="NCBI Taxonomy" id="302913"/>
    <lineage>
        <taxon>Eukaryota</taxon>
        <taxon>Fungi</taxon>
        <taxon>Dikarya</taxon>
        <taxon>Ascomycota</taxon>
        <taxon>Pezizomycotina</taxon>
        <taxon>Dothideomycetes</taxon>
        <taxon>Dothideomycetidae</taxon>
        <taxon>Myriangiales</taxon>
        <taxon>Elsinoaceae</taxon>
        <taxon>Elsinoe</taxon>
    </lineage>
</organism>
<feature type="region of interest" description="Disordered" evidence="12">
    <location>
        <begin position="1148"/>
        <end position="1224"/>
    </location>
</feature>
<dbReference type="PROSITE" id="PS51782">
    <property type="entry name" value="LYSM"/>
    <property type="match status" value="1"/>
</dbReference>
<feature type="domain" description="LysM" evidence="13">
    <location>
        <begin position="343"/>
        <end position="392"/>
    </location>
</feature>
<dbReference type="CDD" id="cd00035">
    <property type="entry name" value="ChtBD1"/>
    <property type="match status" value="1"/>
</dbReference>
<dbReference type="InterPro" id="IPR036779">
    <property type="entry name" value="LysM_dom_sf"/>
</dbReference>
<dbReference type="Proteomes" id="UP000799538">
    <property type="component" value="Unassembled WGS sequence"/>
</dbReference>
<dbReference type="InterPro" id="IPR036861">
    <property type="entry name" value="Endochitinase-like_sf"/>
</dbReference>
<evidence type="ECO:0000313" key="15">
    <source>
        <dbReference type="EMBL" id="KAF2226558.1"/>
    </source>
</evidence>
<dbReference type="EC" id="3.2.1.14" evidence="3"/>
<keyword evidence="5 11" id="KW-0378">Hydrolase</keyword>
<gene>
    <name evidence="15" type="ORF">BDZ85DRAFT_316064</name>
</gene>
<dbReference type="PROSITE" id="PS51910">
    <property type="entry name" value="GH18_2"/>
    <property type="match status" value="1"/>
</dbReference>
<evidence type="ECO:0000256" key="1">
    <source>
        <dbReference type="ARBA" id="ARBA00000822"/>
    </source>
</evidence>
<dbReference type="EMBL" id="ML992502">
    <property type="protein sequence ID" value="KAF2226558.1"/>
    <property type="molecule type" value="Genomic_DNA"/>
</dbReference>
<keyword evidence="10" id="KW-0624">Polysaccharide degradation</keyword>
<evidence type="ECO:0000256" key="8">
    <source>
        <dbReference type="ARBA" id="ARBA00023277"/>
    </source>
</evidence>
<dbReference type="GO" id="GO:0000272">
    <property type="term" value="P:polysaccharide catabolic process"/>
    <property type="evidence" value="ECO:0007669"/>
    <property type="project" value="UniProtKB-KW"/>
</dbReference>
<dbReference type="InterPro" id="IPR029070">
    <property type="entry name" value="Chitinase_insertion_sf"/>
</dbReference>
<feature type="domain" description="GH18" evidence="14">
    <location>
        <begin position="489"/>
        <end position="856"/>
    </location>
</feature>
<keyword evidence="7" id="KW-0843">Virulence</keyword>
<comment type="catalytic activity">
    <reaction evidence="1">
        <text>Random endo-hydrolysis of N-acetyl-beta-D-glucosaminide (1-&gt;4)-beta-linkages in chitin and chitodextrins.</text>
        <dbReference type="EC" id="3.2.1.14"/>
    </reaction>
</comment>
<dbReference type="PANTHER" id="PTHR47700">
    <property type="entry name" value="V CHITINASE, PUTATIVE (AFU_ORTHOLOGUE AFUA_6G13720)-RELATED"/>
    <property type="match status" value="1"/>
</dbReference>
<keyword evidence="8" id="KW-0119">Carbohydrate metabolism</keyword>
<dbReference type="InterPro" id="IPR018392">
    <property type="entry name" value="LysM"/>
</dbReference>
<dbReference type="SMART" id="SM00636">
    <property type="entry name" value="Glyco_18"/>
    <property type="match status" value="1"/>
</dbReference>
<reference evidence="16" key="1">
    <citation type="journal article" date="2020" name="Stud. Mycol.">
        <title>101 Dothideomycetes genomes: A test case for predicting lifestyles and emergence of pathogens.</title>
        <authorList>
            <person name="Haridas S."/>
            <person name="Albert R."/>
            <person name="Binder M."/>
            <person name="Bloem J."/>
            <person name="LaButti K."/>
            <person name="Salamov A."/>
            <person name="Andreopoulos B."/>
            <person name="Baker S."/>
            <person name="Barry K."/>
            <person name="Bills G."/>
            <person name="Bluhm B."/>
            <person name="Cannon C."/>
            <person name="Castanera R."/>
            <person name="Culley D."/>
            <person name="Daum C."/>
            <person name="Ezra D."/>
            <person name="Gonzalez J."/>
            <person name="Henrissat B."/>
            <person name="Kuo A."/>
            <person name="Liang C."/>
            <person name="Lipzen A."/>
            <person name="Lutzoni F."/>
            <person name="Magnuson J."/>
            <person name="Mondo S."/>
            <person name="Nolan M."/>
            <person name="Ohm R."/>
            <person name="Pangilinan J."/>
            <person name="Park H.-J."/>
            <person name="Ramirez L."/>
            <person name="Alfaro M."/>
            <person name="Sun H."/>
            <person name="Tritt A."/>
            <person name="Yoshinaga Y."/>
            <person name="Zwiers L.-H."/>
            <person name="Turgeon B."/>
            <person name="Goodwin S."/>
            <person name="Spatafora J."/>
            <person name="Crous P."/>
            <person name="Grigoriev I."/>
        </authorList>
    </citation>
    <scope>NUCLEOTIDE SEQUENCE [LARGE SCALE GENOMIC DNA]</scope>
    <source>
        <strain evidence="16">CECT 20119</strain>
    </source>
</reference>
<dbReference type="SMART" id="SM00257">
    <property type="entry name" value="LysM"/>
    <property type="match status" value="1"/>
</dbReference>
<dbReference type="CDD" id="cd02878">
    <property type="entry name" value="GH18_zymocin_alpha"/>
    <property type="match status" value="1"/>
</dbReference>
<dbReference type="GO" id="GO:0008843">
    <property type="term" value="F:endochitinase activity"/>
    <property type="evidence" value="ECO:0007669"/>
    <property type="project" value="UniProtKB-EC"/>
</dbReference>
<keyword evidence="4" id="KW-0147">Chitin-binding</keyword>
<dbReference type="Gene3D" id="3.10.350.10">
    <property type="entry name" value="LysM domain"/>
    <property type="match status" value="1"/>
</dbReference>
<evidence type="ECO:0000256" key="6">
    <source>
        <dbReference type="ARBA" id="ARBA00023024"/>
    </source>
</evidence>
<dbReference type="SUPFAM" id="SSF54556">
    <property type="entry name" value="Chitinase insertion domain"/>
    <property type="match status" value="1"/>
</dbReference>
<dbReference type="Pfam" id="PF00187">
    <property type="entry name" value="Chitin_bind_1"/>
    <property type="match status" value="1"/>
</dbReference>
<evidence type="ECO:0000259" key="13">
    <source>
        <dbReference type="PROSITE" id="PS51782"/>
    </source>
</evidence>
<dbReference type="InterPro" id="IPR053214">
    <property type="entry name" value="LysM12-like"/>
</dbReference>
<evidence type="ECO:0000313" key="16">
    <source>
        <dbReference type="Proteomes" id="UP000799538"/>
    </source>
</evidence>
<dbReference type="SUPFAM" id="SSF54106">
    <property type="entry name" value="LysM domain"/>
    <property type="match status" value="1"/>
</dbReference>
<dbReference type="Gene3D" id="3.10.50.10">
    <property type="match status" value="1"/>
</dbReference>
<sequence length="1487" mass="161937">MKLSHIPSFLLPGLVHSAIDLDGNRVVLPVDNGTVPFADPDVYNPEQHACPLPCSDLANIHSWIPYTSVDRLHRCEKPLLLQFSVTVPISDAGNNALIRACSLTGQSDDAARGLQNATGGIPTMLVPVDNPKKAADLFPQDYQLPSACSSRGTSQETTLRYAKFGDVATNVEAIMPLLDGIQAFFEEPDNCDERFVFAYNKGVIAGLAIGDYVGKSSVDSALGAFRNRIQTEGIVTNHTVAEYCASGLSFGNHFGIVLDTTGDDLAAVQRAAVTWHQGACAIQGDLRRGDDIPDVQLFPILSSNTTTHSNSTTSAVGGDSVFGTVGPLTKRAVPVPGSDGVCATHIIKNGDTCDAIARLYGITVASIEQWNKGRTWAWTECKDILVGNSMCISSGYVPLPPAQQGTECGPTVPGTPRPAGGSFSLANLNECPIKACCSNWGFCGVFPAHCNINAPEGGGPGSKLPGAASTCVSNCGVELKVNGPPPPSFGRIGYYESWNFDRECLYLSAKNANTDGTYTHMHWGFADIDPNTWKPIIKDPHNQWNDFKRLPEMKRIVSFGGWAYSTEPATYKIIRSAIIDNYLVFAKNLAQFAANEGIDGIDIDWEYPGATDIFANGVPIGDRFDGIYYFRFLQELKRQMAPGKSTSIAAPASYWYLKNFPIAQIGTVVDYIVYMTYDLHGQWDYGNPNAFDSCPSGKCIRSHVNLTETRNALGMIVKAGVPNYQVFVGEASYGRSFHMARDGCWGPMCDFTGSREISDARPGRCTKTGGYLGYAEITELARTQSGVSTFHDAASNSDIMLYKGDYVSYMTPTTKDTRREYFKGFNFGGSIDWAVDLQAFGPDDSSRPSKRPDTGAEGCIQGEDSTLNTGDLCAFSCSYGVCPESLCFCIETGPVLELPPERSGVDVQAEDGNVPEIERLCKFACKYYDCPTDVCPEVPQWDDLPLQVGEEPNYFDTYEARRKNNEGCIIYEDRRNRQNGALQCYNFCKDIVEEAKSQDLITNYGCLGWWPNAPGNQIPWVSEPTIRGRVADGKCICDSWLINELASAFLEAIPIIAQIGCYAIMSALKLVLDIGLEFIPGPGKVLDAGLEMATTAAQLAAYAYDGDNDPQGAFEWWLSPCGDTSLVPAEMRQVFDILSSVADGVTRFKPPQNIKKGSGKKGDRGNPTDRSKKRSEKDNSSGNGSGNNNGGTDKKKPKKKCTVRPGQSTRRMGGGHTLRRQSCKDETLHATDMIITSLGWPANAEPTAIGHSCRPKWSQACWHYSSAASVNPHWKTLDCPVDAATTSMADRVPAGATSTWSWQHNGQGWTPKPHPLRCQRDEWPPAMLLYQGFEALEQSGKNSKGQLVRYIEGGMNEGAGSYLRGKCFHPMFDTNAMSNDDFTKMVNAVPANKRVTAQQKDDVKQHLTTQTFVAVTMSKRPQFYWSSYPQAPANAGLNINRCWPSDLAPKDPGFALLTYDPYYGGQAPPYNYRGPAPQPAAPQPAGV</sequence>
<protein>
    <recommendedName>
        <fullName evidence="3">chitinase</fullName>
        <ecNumber evidence="3">3.2.1.14</ecNumber>
    </recommendedName>
</protein>
<dbReference type="CDD" id="cd00118">
    <property type="entry name" value="LysM"/>
    <property type="match status" value="1"/>
</dbReference>
<dbReference type="Pfam" id="PF00704">
    <property type="entry name" value="Glyco_hydro_18"/>
    <property type="match status" value="1"/>
</dbReference>
<dbReference type="GO" id="GO:0006032">
    <property type="term" value="P:chitin catabolic process"/>
    <property type="evidence" value="ECO:0007669"/>
    <property type="project" value="UniProtKB-KW"/>
</dbReference>
<evidence type="ECO:0000256" key="10">
    <source>
        <dbReference type="ARBA" id="ARBA00023326"/>
    </source>
</evidence>
<dbReference type="InterPro" id="IPR011583">
    <property type="entry name" value="Chitinase_II/V-like_cat"/>
</dbReference>
<dbReference type="Gene3D" id="3.20.20.80">
    <property type="entry name" value="Glycosidases"/>
    <property type="match status" value="1"/>
</dbReference>
<keyword evidence="16" id="KW-1185">Reference proteome</keyword>
<dbReference type="GO" id="GO:0008061">
    <property type="term" value="F:chitin binding"/>
    <property type="evidence" value="ECO:0007669"/>
    <property type="project" value="UniProtKB-KW"/>
</dbReference>
<evidence type="ECO:0000259" key="14">
    <source>
        <dbReference type="PROSITE" id="PS51910"/>
    </source>
</evidence>
<dbReference type="Pfam" id="PF01476">
    <property type="entry name" value="LysM"/>
    <property type="match status" value="1"/>
</dbReference>
<dbReference type="PROSITE" id="PS01095">
    <property type="entry name" value="GH18_1"/>
    <property type="match status" value="1"/>
</dbReference>
<dbReference type="PANTHER" id="PTHR47700:SF2">
    <property type="entry name" value="CHITINASE"/>
    <property type="match status" value="1"/>
</dbReference>
<comment type="similarity">
    <text evidence="2">Belongs to the glycosyl hydrolase 18 family. Chitinase class V subfamily.</text>
</comment>
<evidence type="ECO:0000256" key="7">
    <source>
        <dbReference type="ARBA" id="ARBA00023026"/>
    </source>
</evidence>
<feature type="compositionally biased region" description="Basic and acidic residues" evidence="12">
    <location>
        <begin position="1160"/>
        <end position="1179"/>
    </location>
</feature>
<evidence type="ECO:0000256" key="3">
    <source>
        <dbReference type="ARBA" id="ARBA00012729"/>
    </source>
</evidence>
<evidence type="ECO:0000256" key="2">
    <source>
        <dbReference type="ARBA" id="ARBA00008682"/>
    </source>
</evidence>
<dbReference type="InterPro" id="IPR001579">
    <property type="entry name" value="Glyco_hydro_18_chit_AS"/>
</dbReference>
<evidence type="ECO:0000256" key="5">
    <source>
        <dbReference type="ARBA" id="ARBA00022801"/>
    </source>
</evidence>
<dbReference type="InterPro" id="IPR017853">
    <property type="entry name" value="GH"/>
</dbReference>
<evidence type="ECO:0000256" key="9">
    <source>
        <dbReference type="ARBA" id="ARBA00023295"/>
    </source>
</evidence>
<evidence type="ECO:0000256" key="12">
    <source>
        <dbReference type="SAM" id="MobiDB-lite"/>
    </source>
</evidence>
<keyword evidence="9 11" id="KW-0326">Glycosidase</keyword>
<dbReference type="SUPFAM" id="SSF51445">
    <property type="entry name" value="(Trans)glycosidases"/>
    <property type="match status" value="1"/>
</dbReference>
<dbReference type="InterPro" id="IPR001223">
    <property type="entry name" value="Glyco_hydro18_cat"/>
</dbReference>
<evidence type="ECO:0000256" key="11">
    <source>
        <dbReference type="RuleBase" id="RU000489"/>
    </source>
</evidence>